<dbReference type="Proteomes" id="UP000198995">
    <property type="component" value="Unassembled WGS sequence"/>
</dbReference>
<evidence type="ECO:0000313" key="3">
    <source>
        <dbReference type="Proteomes" id="UP000198995"/>
    </source>
</evidence>
<dbReference type="RefSeq" id="WP_091792056.1">
    <property type="nucleotide sequence ID" value="NZ_FNAF01000009.1"/>
</dbReference>
<proteinExistence type="predicted"/>
<accession>A0A1G6YDS7</accession>
<keyword evidence="3" id="KW-1185">Reference proteome</keyword>
<reference evidence="2 3" key="1">
    <citation type="submission" date="2016-10" db="EMBL/GenBank/DDBJ databases">
        <authorList>
            <person name="de Groot N.N."/>
        </authorList>
    </citation>
    <scope>NUCLEOTIDE SEQUENCE [LARGE SCALE GENOMIC DNA]</scope>
    <source>
        <strain evidence="2 3">DSM 20475</strain>
    </source>
</reference>
<evidence type="ECO:0000256" key="1">
    <source>
        <dbReference type="SAM" id="MobiDB-lite"/>
    </source>
</evidence>
<gene>
    <name evidence="2" type="ORF">SAMN04489866_10928</name>
</gene>
<dbReference type="AlphaFoldDB" id="A0A1G6YDS7"/>
<organism evidence="2 3">
    <name type="scientific">Peptococcus niger</name>
    <dbReference type="NCBI Taxonomy" id="2741"/>
    <lineage>
        <taxon>Bacteria</taxon>
        <taxon>Bacillati</taxon>
        <taxon>Bacillota</taxon>
        <taxon>Clostridia</taxon>
        <taxon>Eubacteriales</taxon>
        <taxon>Peptococcaceae</taxon>
        <taxon>Peptococcus</taxon>
    </lineage>
</organism>
<feature type="region of interest" description="Disordered" evidence="1">
    <location>
        <begin position="1"/>
        <end position="25"/>
    </location>
</feature>
<dbReference type="OrthoDB" id="1699217at2"/>
<protein>
    <submittedName>
        <fullName evidence="2">Uncharacterized protein</fullName>
    </submittedName>
</protein>
<name>A0A1G6YDS7_PEPNI</name>
<evidence type="ECO:0000313" key="2">
    <source>
        <dbReference type="EMBL" id="SDD87746.1"/>
    </source>
</evidence>
<dbReference type="EMBL" id="FNAF01000009">
    <property type="protein sequence ID" value="SDD87746.1"/>
    <property type="molecule type" value="Genomic_DNA"/>
</dbReference>
<sequence>MAEKRKSVYNPEAQKRWNEKNKARRSYISKRGTARSFIRKDATDEDLAELKELIALREACYPQKLDNDNSPMEE</sequence>